<evidence type="ECO:0000256" key="1">
    <source>
        <dbReference type="SAM" id="MobiDB-lite"/>
    </source>
</evidence>
<name>A0AAN7BM46_9PEZI</name>
<feature type="region of interest" description="Disordered" evidence="1">
    <location>
        <begin position="96"/>
        <end position="119"/>
    </location>
</feature>
<dbReference type="AlphaFoldDB" id="A0AAN7BM46"/>
<reference evidence="2" key="2">
    <citation type="submission" date="2023-05" db="EMBL/GenBank/DDBJ databases">
        <authorList>
            <consortium name="Lawrence Berkeley National Laboratory"/>
            <person name="Steindorff A."/>
            <person name="Hensen N."/>
            <person name="Bonometti L."/>
            <person name="Westerberg I."/>
            <person name="Brannstrom I.O."/>
            <person name="Guillou S."/>
            <person name="Cros-Aarteil S."/>
            <person name="Calhoun S."/>
            <person name="Haridas S."/>
            <person name="Kuo A."/>
            <person name="Mondo S."/>
            <person name="Pangilinan J."/>
            <person name="Riley R."/>
            <person name="Labutti K."/>
            <person name="Andreopoulos B."/>
            <person name="Lipzen A."/>
            <person name="Chen C."/>
            <person name="Yanf M."/>
            <person name="Daum C."/>
            <person name="Ng V."/>
            <person name="Clum A."/>
            <person name="Ohm R."/>
            <person name="Martin F."/>
            <person name="Silar P."/>
            <person name="Natvig D."/>
            <person name="Lalanne C."/>
            <person name="Gautier V."/>
            <person name="Ament-Velasquez S.L."/>
            <person name="Kruys A."/>
            <person name="Hutchinson M.I."/>
            <person name="Powell A.J."/>
            <person name="Barry K."/>
            <person name="Miller A.N."/>
            <person name="Grigoriev I.V."/>
            <person name="Debuchy R."/>
            <person name="Gladieux P."/>
            <person name="Thoren M.H."/>
            <person name="Johannesson H."/>
        </authorList>
    </citation>
    <scope>NUCLEOTIDE SEQUENCE</scope>
    <source>
        <strain evidence="2">CBS 990.96</strain>
    </source>
</reference>
<evidence type="ECO:0000313" key="3">
    <source>
        <dbReference type="Proteomes" id="UP001301958"/>
    </source>
</evidence>
<dbReference type="EMBL" id="MU865358">
    <property type="protein sequence ID" value="KAK4225836.1"/>
    <property type="molecule type" value="Genomic_DNA"/>
</dbReference>
<organism evidence="2 3">
    <name type="scientific">Podospora fimiseda</name>
    <dbReference type="NCBI Taxonomy" id="252190"/>
    <lineage>
        <taxon>Eukaryota</taxon>
        <taxon>Fungi</taxon>
        <taxon>Dikarya</taxon>
        <taxon>Ascomycota</taxon>
        <taxon>Pezizomycotina</taxon>
        <taxon>Sordariomycetes</taxon>
        <taxon>Sordariomycetidae</taxon>
        <taxon>Sordariales</taxon>
        <taxon>Podosporaceae</taxon>
        <taxon>Podospora</taxon>
    </lineage>
</organism>
<keyword evidence="3" id="KW-1185">Reference proteome</keyword>
<evidence type="ECO:0000313" key="2">
    <source>
        <dbReference type="EMBL" id="KAK4225836.1"/>
    </source>
</evidence>
<sequence>MSLTYLQDLSAFATKRKTQLELHISNSPPVDQNEEENKNLISEADLATYLNILSIAPSSRDNFPSSITSNNMRSVTFPEDDNLLSIIHSIPPKALQYPETNHRKPNPHTSSPNRARPSTLPEIPLIKANIPPCSLHKTCPCPHPFLFPPIGSSYPEHASPLQSISTILSANNTIQAWISSIPFHIALPNSEHQKSWQSRSQWSFPSQQIEREELYTLICLGYDLFRISIDLTTRLGDINRDFLEATKSLLGVMKDTGDWLVEMEKSDEPKSINGFLFGGDRTPDQMMKENMAKLEVIRVGVVKLLREMQKYSYYDEYVSDMRDGFKSLARGKVLSDSGKGFWIVCPVGAKVMWDIMGEVELGLRKLREEFVGPIGEVVVELEKFTQERLEKDRGKEVLGKAKDWLSPRYKKVGDLWTEYRKWDVVFASIKAGYKVINW</sequence>
<accession>A0AAN7BM46</accession>
<protein>
    <submittedName>
        <fullName evidence="2">Uncharacterized protein</fullName>
    </submittedName>
</protein>
<gene>
    <name evidence="2" type="ORF">QBC38DRAFT_500902</name>
</gene>
<reference evidence="2" key="1">
    <citation type="journal article" date="2023" name="Mol. Phylogenet. Evol.">
        <title>Genome-scale phylogeny and comparative genomics of the fungal order Sordariales.</title>
        <authorList>
            <person name="Hensen N."/>
            <person name="Bonometti L."/>
            <person name="Westerberg I."/>
            <person name="Brannstrom I.O."/>
            <person name="Guillou S."/>
            <person name="Cros-Aarteil S."/>
            <person name="Calhoun S."/>
            <person name="Haridas S."/>
            <person name="Kuo A."/>
            <person name="Mondo S."/>
            <person name="Pangilinan J."/>
            <person name="Riley R."/>
            <person name="LaButti K."/>
            <person name="Andreopoulos B."/>
            <person name="Lipzen A."/>
            <person name="Chen C."/>
            <person name="Yan M."/>
            <person name="Daum C."/>
            <person name="Ng V."/>
            <person name="Clum A."/>
            <person name="Steindorff A."/>
            <person name="Ohm R.A."/>
            <person name="Martin F."/>
            <person name="Silar P."/>
            <person name="Natvig D.O."/>
            <person name="Lalanne C."/>
            <person name="Gautier V."/>
            <person name="Ament-Velasquez S.L."/>
            <person name="Kruys A."/>
            <person name="Hutchinson M.I."/>
            <person name="Powell A.J."/>
            <person name="Barry K."/>
            <person name="Miller A.N."/>
            <person name="Grigoriev I.V."/>
            <person name="Debuchy R."/>
            <person name="Gladieux P."/>
            <person name="Hiltunen Thoren M."/>
            <person name="Johannesson H."/>
        </authorList>
    </citation>
    <scope>NUCLEOTIDE SEQUENCE</scope>
    <source>
        <strain evidence="2">CBS 990.96</strain>
    </source>
</reference>
<proteinExistence type="predicted"/>
<dbReference type="Proteomes" id="UP001301958">
    <property type="component" value="Unassembled WGS sequence"/>
</dbReference>
<comment type="caution">
    <text evidence="2">The sequence shown here is derived from an EMBL/GenBank/DDBJ whole genome shotgun (WGS) entry which is preliminary data.</text>
</comment>